<dbReference type="Pfam" id="PF13410">
    <property type="entry name" value="GST_C_2"/>
    <property type="match status" value="1"/>
</dbReference>
<feature type="domain" description="GST N-terminal" evidence="1">
    <location>
        <begin position="1"/>
        <end position="78"/>
    </location>
</feature>
<dbReference type="InterPro" id="IPR040079">
    <property type="entry name" value="Glutathione_S-Trfase"/>
</dbReference>
<dbReference type="GO" id="GO:0005737">
    <property type="term" value="C:cytoplasm"/>
    <property type="evidence" value="ECO:0007669"/>
    <property type="project" value="TreeGrafter"/>
</dbReference>
<dbReference type="SUPFAM" id="SSF52833">
    <property type="entry name" value="Thioredoxin-like"/>
    <property type="match status" value="1"/>
</dbReference>
<dbReference type="EMBL" id="AVPU01000010">
    <property type="protein sequence ID" value="KGM54727.1"/>
    <property type="molecule type" value="Genomic_DNA"/>
</dbReference>
<dbReference type="Gene3D" id="3.40.30.10">
    <property type="entry name" value="Glutaredoxin"/>
    <property type="match status" value="1"/>
</dbReference>
<dbReference type="OrthoDB" id="8634103at2"/>
<dbReference type="AlphaFoldDB" id="A0A0A0EZZ6"/>
<accession>A0A0A0EZZ6</accession>
<dbReference type="PANTHER" id="PTHR43968:SF6">
    <property type="entry name" value="GLUTATHIONE S-TRANSFERASE OMEGA"/>
    <property type="match status" value="1"/>
</dbReference>
<dbReference type="InterPro" id="IPR036249">
    <property type="entry name" value="Thioredoxin-like_sf"/>
</dbReference>
<sequence>MRLFCSLPSPFARKVRALAAEKGIALELVVVDVLDPASPVAALNPLRKVPCLVTDDGEAWYDSPVICEWLDALPGPRLIPGEFATRMAVKRIEALADGVMDAGVAIRLESIYAGRAEHERSAGWMDWQWLKVEGGVRELERQLGERAWFVGDGLTLADISVACALEWLDFRLPDRAWRPLAPRLSAWLDTAASRPALASTGPAQAA</sequence>
<dbReference type="eggNOG" id="COG0625">
    <property type="taxonomic scope" value="Bacteria"/>
</dbReference>
<name>A0A0A0EZZ6_9GAMM</name>
<evidence type="ECO:0000313" key="4">
    <source>
        <dbReference type="Proteomes" id="UP000029998"/>
    </source>
</evidence>
<dbReference type="PROSITE" id="PS50404">
    <property type="entry name" value="GST_NTER"/>
    <property type="match status" value="1"/>
</dbReference>
<dbReference type="SUPFAM" id="SSF47616">
    <property type="entry name" value="GST C-terminal domain-like"/>
    <property type="match status" value="1"/>
</dbReference>
<protein>
    <recommendedName>
        <fullName evidence="5">Glutathione S-transferase</fullName>
    </recommendedName>
</protein>
<dbReference type="SFLD" id="SFLDG00358">
    <property type="entry name" value="Main_(cytGST)"/>
    <property type="match status" value="1"/>
</dbReference>
<dbReference type="Gene3D" id="1.20.1050.10">
    <property type="match status" value="1"/>
</dbReference>
<comment type="caution">
    <text evidence="3">The sequence shown here is derived from an EMBL/GenBank/DDBJ whole genome shotgun (WGS) entry which is preliminary data.</text>
</comment>
<dbReference type="RefSeq" id="WP_036136563.1">
    <property type="nucleotide sequence ID" value="NZ_AVPU01000010.1"/>
</dbReference>
<dbReference type="CDD" id="cd03049">
    <property type="entry name" value="GST_N_3"/>
    <property type="match status" value="1"/>
</dbReference>
<dbReference type="PANTHER" id="PTHR43968">
    <property type="match status" value="1"/>
</dbReference>
<feature type="domain" description="GST C-terminal" evidence="2">
    <location>
        <begin position="85"/>
        <end position="206"/>
    </location>
</feature>
<dbReference type="STRING" id="1385517.N800_02320"/>
<evidence type="ECO:0000259" key="1">
    <source>
        <dbReference type="PROSITE" id="PS50404"/>
    </source>
</evidence>
<organism evidence="3 4">
    <name type="scientific">Lysobacter daejeonensis GH1-9</name>
    <dbReference type="NCBI Taxonomy" id="1385517"/>
    <lineage>
        <taxon>Bacteria</taxon>
        <taxon>Pseudomonadati</taxon>
        <taxon>Pseudomonadota</taxon>
        <taxon>Gammaproteobacteria</taxon>
        <taxon>Lysobacterales</taxon>
        <taxon>Lysobacteraceae</taxon>
        <taxon>Aerolutibacter</taxon>
    </lineage>
</organism>
<dbReference type="PROSITE" id="PS50405">
    <property type="entry name" value="GST_CTER"/>
    <property type="match status" value="1"/>
</dbReference>
<evidence type="ECO:0000259" key="2">
    <source>
        <dbReference type="PROSITE" id="PS50405"/>
    </source>
</evidence>
<gene>
    <name evidence="3" type="ORF">N800_02320</name>
</gene>
<dbReference type="Proteomes" id="UP000029998">
    <property type="component" value="Unassembled WGS sequence"/>
</dbReference>
<proteinExistence type="predicted"/>
<dbReference type="SFLD" id="SFLDS00019">
    <property type="entry name" value="Glutathione_Transferase_(cytos"/>
    <property type="match status" value="1"/>
</dbReference>
<dbReference type="InterPro" id="IPR010987">
    <property type="entry name" value="Glutathione-S-Trfase_C-like"/>
</dbReference>
<evidence type="ECO:0000313" key="3">
    <source>
        <dbReference type="EMBL" id="KGM54727.1"/>
    </source>
</evidence>
<dbReference type="Pfam" id="PF13409">
    <property type="entry name" value="GST_N_2"/>
    <property type="match status" value="1"/>
</dbReference>
<dbReference type="CDD" id="cd03205">
    <property type="entry name" value="GST_C_6"/>
    <property type="match status" value="1"/>
</dbReference>
<reference evidence="3 4" key="1">
    <citation type="submission" date="2013-08" db="EMBL/GenBank/DDBJ databases">
        <title>Genome sequencing of Lysobacter.</title>
        <authorList>
            <person name="Zhang S."/>
            <person name="Wang G."/>
        </authorList>
    </citation>
    <scope>NUCLEOTIDE SEQUENCE [LARGE SCALE GENOMIC DNA]</scope>
    <source>
        <strain evidence="3 4">GH1-9</strain>
    </source>
</reference>
<dbReference type="InterPro" id="IPR036282">
    <property type="entry name" value="Glutathione-S-Trfase_C_sf"/>
</dbReference>
<dbReference type="InterPro" id="IPR004045">
    <property type="entry name" value="Glutathione_S-Trfase_N"/>
</dbReference>
<keyword evidence="4" id="KW-1185">Reference proteome</keyword>
<evidence type="ECO:0008006" key="5">
    <source>
        <dbReference type="Google" id="ProtNLM"/>
    </source>
</evidence>
<dbReference type="InterPro" id="IPR050983">
    <property type="entry name" value="GST_Omega/HSP26"/>
</dbReference>